<dbReference type="Gene3D" id="2.60.120.200">
    <property type="match status" value="1"/>
</dbReference>
<dbReference type="OrthoDB" id="25131at2759"/>
<accession>S7RZG8</accession>
<keyword evidence="1" id="KW-0732">Signal</keyword>
<evidence type="ECO:0000313" key="4">
    <source>
        <dbReference type="Proteomes" id="UP000030669"/>
    </source>
</evidence>
<protein>
    <submittedName>
        <fullName evidence="3">Concanavalin A-like lectin/glucanase</fullName>
    </submittedName>
</protein>
<evidence type="ECO:0000313" key="3">
    <source>
        <dbReference type="EMBL" id="EPQ58844.1"/>
    </source>
</evidence>
<proteinExistence type="predicted"/>
<dbReference type="EMBL" id="KB469297">
    <property type="protein sequence ID" value="EPQ58844.1"/>
    <property type="molecule type" value="Genomic_DNA"/>
</dbReference>
<dbReference type="eggNOG" id="ENOG502QU2I">
    <property type="taxonomic scope" value="Eukaryota"/>
</dbReference>
<sequence length="279" mass="30001">MLPHLILTGLVGYVAAASLQTRATQDSTCPCGYLDSNGNVWRESSVSDFTAGTPTSVLQQAFAVETWGVQGTYQYRQNSADNVYNLNGALGMRTQGWSGSGPVYTSEVQSHRDDILYGTFRITAEIPTTPGVCFGFFTFYSNTQEADIEFLSADTNAAHTVHYTNQPGQTAGATETVTLGPNLQTSFNEHRIDWLPDVVNYYLNGGQTGSISIQVPDTPSFVLANVWSNGDPGWTQGPPTADAVATIQNIKLYFNSTSLSESDFNSACATAGRPASCQI</sequence>
<evidence type="ECO:0000256" key="1">
    <source>
        <dbReference type="SAM" id="SignalP"/>
    </source>
</evidence>
<feature type="chain" id="PRO_5004544675" evidence="1">
    <location>
        <begin position="17"/>
        <end position="279"/>
    </location>
</feature>
<dbReference type="RefSeq" id="XP_007861987.1">
    <property type="nucleotide sequence ID" value="XM_007863796.1"/>
</dbReference>
<keyword evidence="3" id="KW-0430">Lectin</keyword>
<dbReference type="GO" id="GO:0030246">
    <property type="term" value="F:carbohydrate binding"/>
    <property type="evidence" value="ECO:0007669"/>
    <property type="project" value="UniProtKB-KW"/>
</dbReference>
<dbReference type="PROSITE" id="PS51762">
    <property type="entry name" value="GH16_2"/>
    <property type="match status" value="1"/>
</dbReference>
<dbReference type="CDD" id="cd00413">
    <property type="entry name" value="Glyco_hydrolase_16"/>
    <property type="match status" value="1"/>
</dbReference>
<gene>
    <name evidence="3" type="ORF">GLOTRDRAFT_135869</name>
</gene>
<dbReference type="PANTHER" id="PTHR38121">
    <property type="entry name" value="GH16 DOMAIN-CONTAINING PROTEIN"/>
    <property type="match status" value="1"/>
</dbReference>
<name>S7RZG8_GLOTA</name>
<evidence type="ECO:0000259" key="2">
    <source>
        <dbReference type="PROSITE" id="PS51762"/>
    </source>
</evidence>
<feature type="domain" description="GH16" evidence="2">
    <location>
        <begin position="48"/>
        <end position="252"/>
    </location>
</feature>
<dbReference type="Pfam" id="PF00722">
    <property type="entry name" value="Glyco_hydro_16"/>
    <property type="match status" value="1"/>
</dbReference>
<dbReference type="GO" id="GO:0005975">
    <property type="term" value="P:carbohydrate metabolic process"/>
    <property type="evidence" value="ECO:0007669"/>
    <property type="project" value="InterPro"/>
</dbReference>
<dbReference type="AlphaFoldDB" id="S7RZG8"/>
<dbReference type="GeneID" id="19303407"/>
<dbReference type="HOGENOM" id="CLU_040566_3_0_1"/>
<dbReference type="InterPro" id="IPR013320">
    <property type="entry name" value="ConA-like_dom_sf"/>
</dbReference>
<organism evidence="3 4">
    <name type="scientific">Gloeophyllum trabeum (strain ATCC 11539 / FP-39264 / Madison 617)</name>
    <name type="common">Brown rot fungus</name>
    <dbReference type="NCBI Taxonomy" id="670483"/>
    <lineage>
        <taxon>Eukaryota</taxon>
        <taxon>Fungi</taxon>
        <taxon>Dikarya</taxon>
        <taxon>Basidiomycota</taxon>
        <taxon>Agaricomycotina</taxon>
        <taxon>Agaricomycetes</taxon>
        <taxon>Gloeophyllales</taxon>
        <taxon>Gloeophyllaceae</taxon>
        <taxon>Gloeophyllum</taxon>
    </lineage>
</organism>
<reference evidence="3 4" key="1">
    <citation type="journal article" date="2012" name="Science">
        <title>The Paleozoic origin of enzymatic lignin decomposition reconstructed from 31 fungal genomes.</title>
        <authorList>
            <person name="Floudas D."/>
            <person name="Binder M."/>
            <person name="Riley R."/>
            <person name="Barry K."/>
            <person name="Blanchette R.A."/>
            <person name="Henrissat B."/>
            <person name="Martinez A.T."/>
            <person name="Otillar R."/>
            <person name="Spatafora J.W."/>
            <person name="Yadav J.S."/>
            <person name="Aerts A."/>
            <person name="Benoit I."/>
            <person name="Boyd A."/>
            <person name="Carlson A."/>
            <person name="Copeland A."/>
            <person name="Coutinho P.M."/>
            <person name="de Vries R.P."/>
            <person name="Ferreira P."/>
            <person name="Findley K."/>
            <person name="Foster B."/>
            <person name="Gaskell J."/>
            <person name="Glotzer D."/>
            <person name="Gorecki P."/>
            <person name="Heitman J."/>
            <person name="Hesse C."/>
            <person name="Hori C."/>
            <person name="Igarashi K."/>
            <person name="Jurgens J.A."/>
            <person name="Kallen N."/>
            <person name="Kersten P."/>
            <person name="Kohler A."/>
            <person name="Kuees U."/>
            <person name="Kumar T.K.A."/>
            <person name="Kuo A."/>
            <person name="LaButti K."/>
            <person name="Larrondo L.F."/>
            <person name="Lindquist E."/>
            <person name="Ling A."/>
            <person name="Lombard V."/>
            <person name="Lucas S."/>
            <person name="Lundell T."/>
            <person name="Martin R."/>
            <person name="McLaughlin D.J."/>
            <person name="Morgenstern I."/>
            <person name="Morin E."/>
            <person name="Murat C."/>
            <person name="Nagy L.G."/>
            <person name="Nolan M."/>
            <person name="Ohm R.A."/>
            <person name="Patyshakuliyeva A."/>
            <person name="Rokas A."/>
            <person name="Ruiz-Duenas F.J."/>
            <person name="Sabat G."/>
            <person name="Salamov A."/>
            <person name="Samejima M."/>
            <person name="Schmutz J."/>
            <person name="Slot J.C."/>
            <person name="St John F."/>
            <person name="Stenlid J."/>
            <person name="Sun H."/>
            <person name="Sun S."/>
            <person name="Syed K."/>
            <person name="Tsang A."/>
            <person name="Wiebenga A."/>
            <person name="Young D."/>
            <person name="Pisabarro A."/>
            <person name="Eastwood D.C."/>
            <person name="Martin F."/>
            <person name="Cullen D."/>
            <person name="Grigoriev I.V."/>
            <person name="Hibbett D.S."/>
        </authorList>
    </citation>
    <scope>NUCLEOTIDE SEQUENCE [LARGE SCALE GENOMIC DNA]</scope>
    <source>
        <strain evidence="3 4">ATCC 11539</strain>
    </source>
</reference>
<dbReference type="InterPro" id="IPR000757">
    <property type="entry name" value="Beta-glucanase-like"/>
</dbReference>
<feature type="signal peptide" evidence="1">
    <location>
        <begin position="1"/>
        <end position="16"/>
    </location>
</feature>
<dbReference type="KEGG" id="gtr:GLOTRDRAFT_135869"/>
<dbReference type="SUPFAM" id="SSF49899">
    <property type="entry name" value="Concanavalin A-like lectins/glucanases"/>
    <property type="match status" value="1"/>
</dbReference>
<dbReference type="PANTHER" id="PTHR38121:SF2">
    <property type="entry name" value="ACYLTRANSFERASE 3 DOMAIN-CONTAINING PROTEIN"/>
    <property type="match status" value="1"/>
</dbReference>
<dbReference type="GO" id="GO:0004553">
    <property type="term" value="F:hydrolase activity, hydrolyzing O-glycosyl compounds"/>
    <property type="evidence" value="ECO:0007669"/>
    <property type="project" value="InterPro"/>
</dbReference>
<dbReference type="OMA" id="WLIDNAT"/>
<keyword evidence="4" id="KW-1185">Reference proteome</keyword>
<dbReference type="Proteomes" id="UP000030669">
    <property type="component" value="Unassembled WGS sequence"/>
</dbReference>